<keyword evidence="2" id="KW-1133">Transmembrane helix</keyword>
<dbReference type="InterPro" id="IPR001434">
    <property type="entry name" value="OmcB-like_DUF11"/>
</dbReference>
<feature type="domain" description="DUF11" evidence="4">
    <location>
        <begin position="407"/>
        <end position="523"/>
    </location>
</feature>
<dbReference type="GO" id="GO:0005975">
    <property type="term" value="P:carbohydrate metabolic process"/>
    <property type="evidence" value="ECO:0007669"/>
    <property type="project" value="UniProtKB-ARBA"/>
</dbReference>
<comment type="caution">
    <text evidence="5">The sequence shown here is derived from an EMBL/GenBank/DDBJ whole genome shotgun (WGS) entry which is preliminary data.</text>
</comment>
<dbReference type="Pfam" id="PF01345">
    <property type="entry name" value="DUF11"/>
    <property type="match status" value="2"/>
</dbReference>
<name>A0A175S0U8_9MICO</name>
<dbReference type="PANTHER" id="PTHR34819">
    <property type="entry name" value="LARGE CYSTEINE-RICH PERIPLASMIC PROTEIN OMCB"/>
    <property type="match status" value="1"/>
</dbReference>
<feature type="compositionally biased region" description="Basic and acidic residues" evidence="1">
    <location>
        <begin position="555"/>
        <end position="565"/>
    </location>
</feature>
<dbReference type="InterPro" id="IPR013783">
    <property type="entry name" value="Ig-like_fold"/>
</dbReference>
<keyword evidence="2" id="KW-0472">Membrane</keyword>
<feature type="region of interest" description="Disordered" evidence="1">
    <location>
        <begin position="493"/>
        <end position="578"/>
    </location>
</feature>
<evidence type="ECO:0000256" key="1">
    <source>
        <dbReference type="SAM" id="MobiDB-lite"/>
    </source>
</evidence>
<organism evidence="5 6">
    <name type="scientific">Curtobacterium luteum</name>
    <dbReference type="NCBI Taxonomy" id="33881"/>
    <lineage>
        <taxon>Bacteria</taxon>
        <taxon>Bacillati</taxon>
        <taxon>Actinomycetota</taxon>
        <taxon>Actinomycetes</taxon>
        <taxon>Micrococcales</taxon>
        <taxon>Microbacteriaceae</taxon>
        <taxon>Curtobacterium</taxon>
    </lineage>
</organism>
<dbReference type="Gene3D" id="2.60.40.10">
    <property type="entry name" value="Immunoglobulins"/>
    <property type="match status" value="1"/>
</dbReference>
<keyword evidence="2" id="KW-0812">Transmembrane</keyword>
<evidence type="ECO:0000256" key="2">
    <source>
        <dbReference type="SAM" id="Phobius"/>
    </source>
</evidence>
<dbReference type="Proteomes" id="UP000078252">
    <property type="component" value="Unassembled WGS sequence"/>
</dbReference>
<protein>
    <recommendedName>
        <fullName evidence="4">DUF11 domain-containing protein</fullName>
    </recommendedName>
</protein>
<gene>
    <name evidence="5" type="ORF">NS184_05020</name>
</gene>
<dbReference type="STRING" id="33881.NS184_05020"/>
<dbReference type="InterPro" id="IPR047589">
    <property type="entry name" value="DUF11_rpt"/>
</dbReference>
<evidence type="ECO:0000313" key="6">
    <source>
        <dbReference type="Proteomes" id="UP000078252"/>
    </source>
</evidence>
<dbReference type="EMBL" id="LDQC01000026">
    <property type="protein sequence ID" value="KTR08875.1"/>
    <property type="molecule type" value="Genomic_DNA"/>
</dbReference>
<feature type="domain" description="DUF11" evidence="4">
    <location>
        <begin position="275"/>
        <end position="396"/>
    </location>
</feature>
<evidence type="ECO:0000256" key="3">
    <source>
        <dbReference type="SAM" id="SignalP"/>
    </source>
</evidence>
<dbReference type="InterPro" id="IPR013320">
    <property type="entry name" value="ConA-like_dom_sf"/>
</dbReference>
<feature type="signal peptide" evidence="3">
    <location>
        <begin position="1"/>
        <end position="20"/>
    </location>
</feature>
<dbReference type="AlphaFoldDB" id="A0A175S0U8"/>
<proteinExistence type="predicted"/>
<dbReference type="InterPro" id="IPR051172">
    <property type="entry name" value="Chlamydia_OmcB"/>
</dbReference>
<dbReference type="SUPFAM" id="SSF49899">
    <property type="entry name" value="Concanavalin A-like lectins/glucanases"/>
    <property type="match status" value="1"/>
</dbReference>
<dbReference type="Gene3D" id="2.60.120.200">
    <property type="match status" value="1"/>
</dbReference>
<keyword evidence="3" id="KW-0732">Signal</keyword>
<feature type="compositionally biased region" description="Low complexity" evidence="1">
    <location>
        <begin position="538"/>
        <end position="553"/>
    </location>
</feature>
<feature type="chain" id="PRO_5008042368" description="DUF11 domain-containing protein" evidence="3">
    <location>
        <begin position="21"/>
        <end position="639"/>
    </location>
</feature>
<feature type="compositionally biased region" description="Low complexity" evidence="1">
    <location>
        <begin position="618"/>
        <end position="628"/>
    </location>
</feature>
<sequence>MCTALAVLAAPALTASSSTAVELGFPYVHDFTSPAGGELHGDAAITGGRLRLTEDVQRQAGAWSTNDTFRSDTGLEIEFTYTMYTDEDDVGADGLLLFLADGSAPQGVGSFGAGLGYTCRVEATEGGSTTRPCDLPGVPGGFAAVALDHYGNFSAPIGGSGPGARPQHVVVRGSGNGTTGYRHIAGASAPGGVLADGDDPRRVRITLLPGDEGELTMTVRLQDGAAMRTVLADVPLHGGGQAPLPPTLRLGFSAATGSHVNVHEVEEFRVWKPADLAVEQDLPARLAPGARVEYTATARNVGVNASAPSAFAVDVPDGLQDVAWRCAGLDGAACATASGTGDVTTDLDLPRGSAAAVTINATVAAQATGTLESTATVAAAPSVSDVDESDNTSRATATVDDAAPVADVETDKRVTPAQGVEPGDEVEYTVTARNRGPAVAADVGAVDVLPGPLRFVGSPDDCTAEGQTVTCHSGRSLAAGDATAFRIRAELDPDYRGDGSDIPNVATATSPTDPDGGDESDEVVIGVVGPTGPEPSVSSRPSGSPEPTGTPTDGDGGRPDADRRPAATADAVGSRPGGPGALAYTGAADLAPVAALAGVVLTAGGACWWLARRRRRPVTAPTGRVRTPGAGARSEADRV</sequence>
<evidence type="ECO:0000259" key="4">
    <source>
        <dbReference type="Pfam" id="PF01345"/>
    </source>
</evidence>
<evidence type="ECO:0000313" key="5">
    <source>
        <dbReference type="EMBL" id="KTR08875.1"/>
    </source>
</evidence>
<dbReference type="NCBIfam" id="TIGR01451">
    <property type="entry name" value="B_ant_repeat"/>
    <property type="match status" value="1"/>
</dbReference>
<dbReference type="PATRIC" id="fig|33881.3.peg.1279"/>
<feature type="region of interest" description="Disordered" evidence="1">
    <location>
        <begin position="613"/>
        <end position="639"/>
    </location>
</feature>
<feature type="transmembrane region" description="Helical" evidence="2">
    <location>
        <begin position="590"/>
        <end position="611"/>
    </location>
</feature>
<accession>A0A175S0U8</accession>
<reference evidence="5 6" key="1">
    <citation type="journal article" date="2016" name="Front. Microbiol.">
        <title>Genomic Resource of Rice Seed Associated Bacteria.</title>
        <authorList>
            <person name="Midha S."/>
            <person name="Bansal K."/>
            <person name="Sharma S."/>
            <person name="Kumar N."/>
            <person name="Patil P.P."/>
            <person name="Chaudhry V."/>
            <person name="Patil P.B."/>
        </authorList>
    </citation>
    <scope>NUCLEOTIDE SEQUENCE [LARGE SCALE GENOMIC DNA]</scope>
    <source>
        <strain evidence="5 6">NS184</strain>
    </source>
</reference>